<dbReference type="OrthoDB" id="2317741at2759"/>
<comment type="caution">
    <text evidence="2">The sequence shown here is derived from an EMBL/GenBank/DDBJ whole genome shotgun (WGS) entry which is preliminary data.</text>
</comment>
<dbReference type="AlphaFoldDB" id="A0A1M2W508"/>
<feature type="chain" id="PRO_5012160066" evidence="1">
    <location>
        <begin position="28"/>
        <end position="161"/>
    </location>
</feature>
<keyword evidence="1" id="KW-0732">Signal</keyword>
<evidence type="ECO:0000313" key="3">
    <source>
        <dbReference type="Proteomes" id="UP000184267"/>
    </source>
</evidence>
<accession>A0A1M2W508</accession>
<sequence>MSQSTSMFMKAALALMLLASWVQLALGAPTALLAGLEKRDVFVPPILYPHAGTVWTKGQHHNVTWDTSNAPVNITNKVGTILLRKGDLATPLVLADGFDILLGRIEVTVPWVLPDTDYSLVRAYPFVPPPIVFARLLTPRVVFGDSGNFSPQFTINGPAVF</sequence>
<evidence type="ECO:0000313" key="2">
    <source>
        <dbReference type="EMBL" id="OJT14937.1"/>
    </source>
</evidence>
<dbReference type="EMBL" id="MNAD01000217">
    <property type="protein sequence ID" value="OJT14937.1"/>
    <property type="molecule type" value="Genomic_DNA"/>
</dbReference>
<name>A0A1M2W508_TRAPU</name>
<reference evidence="2 3" key="1">
    <citation type="submission" date="2016-10" db="EMBL/GenBank/DDBJ databases">
        <title>Genome sequence of the basidiomycete white-rot fungus Trametes pubescens.</title>
        <authorList>
            <person name="Makela M.R."/>
            <person name="Granchi Z."/>
            <person name="Peng M."/>
            <person name="De Vries R.P."/>
            <person name="Grigoriev I."/>
            <person name="Riley R."/>
            <person name="Hilden K."/>
        </authorList>
    </citation>
    <scope>NUCLEOTIDE SEQUENCE [LARGE SCALE GENOMIC DNA]</scope>
    <source>
        <strain evidence="2 3">FBCC735</strain>
    </source>
</reference>
<dbReference type="OMA" id="WGETFTI"/>
<dbReference type="Proteomes" id="UP000184267">
    <property type="component" value="Unassembled WGS sequence"/>
</dbReference>
<proteinExistence type="predicted"/>
<keyword evidence="3" id="KW-1185">Reference proteome</keyword>
<protein>
    <submittedName>
        <fullName evidence="2">Uncharacterized protein</fullName>
    </submittedName>
</protein>
<gene>
    <name evidence="2" type="ORF">TRAPUB_8507</name>
</gene>
<feature type="signal peptide" evidence="1">
    <location>
        <begin position="1"/>
        <end position="27"/>
    </location>
</feature>
<organism evidence="2 3">
    <name type="scientific">Trametes pubescens</name>
    <name type="common">White-rot fungus</name>
    <dbReference type="NCBI Taxonomy" id="154538"/>
    <lineage>
        <taxon>Eukaryota</taxon>
        <taxon>Fungi</taxon>
        <taxon>Dikarya</taxon>
        <taxon>Basidiomycota</taxon>
        <taxon>Agaricomycotina</taxon>
        <taxon>Agaricomycetes</taxon>
        <taxon>Polyporales</taxon>
        <taxon>Polyporaceae</taxon>
        <taxon>Trametes</taxon>
    </lineage>
</organism>
<evidence type="ECO:0000256" key="1">
    <source>
        <dbReference type="SAM" id="SignalP"/>
    </source>
</evidence>